<dbReference type="Pfam" id="PF07505">
    <property type="entry name" value="DUF5131"/>
    <property type="match status" value="1"/>
</dbReference>
<feature type="non-terminal residue" evidence="1">
    <location>
        <position position="193"/>
    </location>
</feature>
<sequence>MSLNSTKINWGIENLKTWNPIVGCKHGCKYCYAKRIAKRFKMIPEWTEPMFFEKRLADPCKWQKPATIFVGSMSDIFGEWIPDEWINKIIRVTIENPQHKFMFLTKNPQRYYQFEFSKNCWLGTTLDHIKYKQRVVCLDSYKRLINKFVSIEPILSDMSGVDFTGIDLLIVGADSSMGAKSPNPEWITSLKHD</sequence>
<evidence type="ECO:0000313" key="1">
    <source>
        <dbReference type="EMBL" id="KKM83143.1"/>
    </source>
</evidence>
<proteinExistence type="predicted"/>
<accession>A0A0F9KMF5</accession>
<evidence type="ECO:0008006" key="2">
    <source>
        <dbReference type="Google" id="ProtNLM"/>
    </source>
</evidence>
<organism evidence="1">
    <name type="scientific">marine sediment metagenome</name>
    <dbReference type="NCBI Taxonomy" id="412755"/>
    <lineage>
        <taxon>unclassified sequences</taxon>
        <taxon>metagenomes</taxon>
        <taxon>ecological metagenomes</taxon>
    </lineage>
</organism>
<dbReference type="EMBL" id="LAZR01007758">
    <property type="protein sequence ID" value="KKM83143.1"/>
    <property type="molecule type" value="Genomic_DNA"/>
</dbReference>
<protein>
    <recommendedName>
        <fullName evidence="2">Phage protein Gp37/Gp68</fullName>
    </recommendedName>
</protein>
<gene>
    <name evidence="1" type="ORF">LCGC14_1312310</name>
</gene>
<comment type="caution">
    <text evidence="1">The sequence shown here is derived from an EMBL/GenBank/DDBJ whole genome shotgun (WGS) entry which is preliminary data.</text>
</comment>
<reference evidence="1" key="1">
    <citation type="journal article" date="2015" name="Nature">
        <title>Complex archaea that bridge the gap between prokaryotes and eukaryotes.</title>
        <authorList>
            <person name="Spang A."/>
            <person name="Saw J.H."/>
            <person name="Jorgensen S.L."/>
            <person name="Zaremba-Niedzwiedzka K."/>
            <person name="Martijn J."/>
            <person name="Lind A.E."/>
            <person name="van Eijk R."/>
            <person name="Schleper C."/>
            <person name="Guy L."/>
            <person name="Ettema T.J."/>
        </authorList>
    </citation>
    <scope>NUCLEOTIDE SEQUENCE</scope>
</reference>
<dbReference type="InterPro" id="IPR011101">
    <property type="entry name" value="DUF5131"/>
</dbReference>
<dbReference type="AlphaFoldDB" id="A0A0F9KMF5"/>
<name>A0A0F9KMF5_9ZZZZ</name>